<dbReference type="AlphaFoldDB" id="A0A4Y9S7R0"/>
<evidence type="ECO:0000256" key="1">
    <source>
        <dbReference type="SAM" id="Phobius"/>
    </source>
</evidence>
<name>A0A4Y9S7R0_9BURK</name>
<organism evidence="2 3">
    <name type="scientific">Zemynaea arenosa</name>
    <dbReference type="NCBI Taxonomy" id="2561931"/>
    <lineage>
        <taxon>Bacteria</taxon>
        <taxon>Pseudomonadati</taxon>
        <taxon>Pseudomonadota</taxon>
        <taxon>Betaproteobacteria</taxon>
        <taxon>Burkholderiales</taxon>
        <taxon>Oxalobacteraceae</taxon>
        <taxon>Telluria group</taxon>
        <taxon>Zemynaea</taxon>
    </lineage>
</organism>
<proteinExistence type="predicted"/>
<reference evidence="2 3" key="1">
    <citation type="submission" date="2019-03" db="EMBL/GenBank/DDBJ databases">
        <title>Draft Genome Sequence of Massilia arenosa sp. nov., a Novel Massilia Species Isolated from a Sandy-loam Maize Soil.</title>
        <authorList>
            <person name="Raths R."/>
            <person name="Peta V."/>
            <person name="Bucking H."/>
        </authorList>
    </citation>
    <scope>NUCLEOTIDE SEQUENCE [LARGE SCALE GENOMIC DNA]</scope>
    <source>
        <strain evidence="2 3">MC02</strain>
    </source>
</reference>
<dbReference type="Proteomes" id="UP000298438">
    <property type="component" value="Unassembled WGS sequence"/>
</dbReference>
<keyword evidence="3" id="KW-1185">Reference proteome</keyword>
<keyword evidence="1" id="KW-0812">Transmembrane</keyword>
<evidence type="ECO:0000313" key="2">
    <source>
        <dbReference type="EMBL" id="TFW17333.1"/>
    </source>
</evidence>
<sequence>MSLINKMLQDLDARGGQDAQGVPGQVKPVPLPERGVPVRAIGIGVALVALIGAGSYAAWRYTHRVQPPAAKPGAVFASTAATQAPAATGAAPIARVPAAAGTGDPTA</sequence>
<gene>
    <name evidence="2" type="ORF">E4L96_14845</name>
</gene>
<comment type="caution">
    <text evidence="2">The sequence shown here is derived from an EMBL/GenBank/DDBJ whole genome shotgun (WGS) entry which is preliminary data.</text>
</comment>
<accession>A0A4Y9S7R0</accession>
<protein>
    <submittedName>
        <fullName evidence="2">Uncharacterized protein</fullName>
    </submittedName>
</protein>
<feature type="transmembrane region" description="Helical" evidence="1">
    <location>
        <begin position="40"/>
        <end position="59"/>
    </location>
</feature>
<keyword evidence="1" id="KW-1133">Transmembrane helix</keyword>
<dbReference type="EMBL" id="SPVF01000187">
    <property type="protein sequence ID" value="TFW17333.1"/>
    <property type="molecule type" value="Genomic_DNA"/>
</dbReference>
<keyword evidence="1" id="KW-0472">Membrane</keyword>
<evidence type="ECO:0000313" key="3">
    <source>
        <dbReference type="Proteomes" id="UP000298438"/>
    </source>
</evidence>
<feature type="non-terminal residue" evidence="2">
    <location>
        <position position="107"/>
    </location>
</feature>